<dbReference type="PANTHER" id="PTHR43539:SF78">
    <property type="entry name" value="FLAVIN-CONTAINING MONOOXYGENASE"/>
    <property type="match status" value="1"/>
</dbReference>
<protein>
    <submittedName>
        <fullName evidence="2">NAD(P)-binding domain-containing protein</fullName>
    </submittedName>
</protein>
<evidence type="ECO:0000256" key="1">
    <source>
        <dbReference type="ARBA" id="ARBA00023002"/>
    </source>
</evidence>
<accession>A0ABU3LZV9</accession>
<proteinExistence type="predicted"/>
<gene>
    <name evidence="2" type="ORF">RQC66_28570</name>
</gene>
<keyword evidence="3" id="KW-1185">Reference proteome</keyword>
<reference evidence="3" key="1">
    <citation type="submission" date="2023-07" db="EMBL/GenBank/DDBJ databases">
        <title>Draft genome sequence of the endophytic actinobacterium Streptomyces justiciae WPN32, a potential antibiotic producer.</title>
        <authorList>
            <person name="Yasawong M."/>
            <person name="Pana W."/>
            <person name="Ganta P."/>
            <person name="Santapan N."/>
            <person name="Songngamsuk T."/>
            <person name="Phatcharaharikarn M."/>
            <person name="Kerdtoob S."/>
            <person name="Nantapong N."/>
        </authorList>
    </citation>
    <scope>NUCLEOTIDE SEQUENCE [LARGE SCALE GENOMIC DNA]</scope>
    <source>
        <strain evidence="3">WPN32</strain>
    </source>
</reference>
<dbReference type="PRINTS" id="PR00469">
    <property type="entry name" value="PNDRDTASEII"/>
</dbReference>
<dbReference type="InterPro" id="IPR050982">
    <property type="entry name" value="Auxin_biosynth/cation_transpt"/>
</dbReference>
<dbReference type="PANTHER" id="PTHR43539">
    <property type="entry name" value="FLAVIN-BINDING MONOOXYGENASE-LIKE PROTEIN (AFU_ORTHOLOGUE AFUA_4G09220)"/>
    <property type="match status" value="1"/>
</dbReference>
<organism evidence="2 3">
    <name type="scientific">Streptomyces justiciae</name>
    <dbReference type="NCBI Taxonomy" id="2780140"/>
    <lineage>
        <taxon>Bacteria</taxon>
        <taxon>Bacillati</taxon>
        <taxon>Actinomycetota</taxon>
        <taxon>Actinomycetes</taxon>
        <taxon>Kitasatosporales</taxon>
        <taxon>Streptomycetaceae</taxon>
        <taxon>Streptomyces</taxon>
    </lineage>
</organism>
<dbReference type="RefSeq" id="WP_314204453.1">
    <property type="nucleotide sequence ID" value="NZ_JAVTLL010000021.1"/>
</dbReference>
<keyword evidence="1" id="KW-0560">Oxidoreductase</keyword>
<evidence type="ECO:0000313" key="3">
    <source>
        <dbReference type="Proteomes" id="UP001257948"/>
    </source>
</evidence>
<dbReference type="SUPFAM" id="SSF51905">
    <property type="entry name" value="FAD/NAD(P)-binding domain"/>
    <property type="match status" value="2"/>
</dbReference>
<dbReference type="Proteomes" id="UP001257948">
    <property type="component" value="Unassembled WGS sequence"/>
</dbReference>
<comment type="caution">
    <text evidence="2">The sequence shown here is derived from an EMBL/GenBank/DDBJ whole genome shotgun (WGS) entry which is preliminary data.</text>
</comment>
<dbReference type="Pfam" id="PF13738">
    <property type="entry name" value="Pyr_redox_3"/>
    <property type="match status" value="1"/>
</dbReference>
<dbReference type="PRINTS" id="PR00368">
    <property type="entry name" value="FADPNR"/>
</dbReference>
<dbReference type="InterPro" id="IPR036188">
    <property type="entry name" value="FAD/NAD-bd_sf"/>
</dbReference>
<dbReference type="Gene3D" id="3.50.50.60">
    <property type="entry name" value="FAD/NAD(P)-binding domain"/>
    <property type="match status" value="1"/>
</dbReference>
<dbReference type="EMBL" id="JAVTLL010000021">
    <property type="protein sequence ID" value="MDT7844678.1"/>
    <property type="molecule type" value="Genomic_DNA"/>
</dbReference>
<name>A0ABU3LZV9_9ACTN</name>
<sequence>MNTERTELTEHIETVVVGGGQAGLATGYHLARAGRPFVILEAGERIGDSWRQRWDSLRLFSPAKFDGLPGLPYPGPAWEFPTREEFADYLQAYAAWAELPVRTGVRVRRLSYDGTRYVVETDGGVRYVAGNVVVAAGYDRLPKMPAYAGELGPDVRQLHAVDYRNPGQLQDGPVLIVGAGNSGADIAVELAASHRVLLSGPHPGQIPWRIERRAARLLTPVLFFLFRHVLTVRTPMGRKLRPKVLAHSAPLIRVKAADLKAAGVERVDRVVGVRDGLPELADGRRAEVANVVWCTGFRPDVSWIDLPVFDDEDGEPLQRRGVVPSQPGLYFVGRLFQYAMASSMIQGVGRDAEHVARHISAQPVAAPTAVAADAVRLGGGRNGA</sequence>
<evidence type="ECO:0000313" key="2">
    <source>
        <dbReference type="EMBL" id="MDT7844678.1"/>
    </source>
</evidence>